<organism evidence="1 2">
    <name type="scientific">Piscinibacterium candidicorallinum</name>
    <dbReference type="NCBI Taxonomy" id="1793872"/>
    <lineage>
        <taxon>Bacteria</taxon>
        <taxon>Pseudomonadati</taxon>
        <taxon>Pseudomonadota</taxon>
        <taxon>Betaproteobacteria</taxon>
        <taxon>Burkholderiales</taxon>
        <taxon>Piscinibacterium</taxon>
    </lineage>
</organism>
<reference evidence="2" key="1">
    <citation type="journal article" date="2019" name="Int. J. Syst. Evol. Microbiol.">
        <title>The Global Catalogue of Microorganisms (GCM) 10K type strain sequencing project: providing services to taxonomists for standard genome sequencing and annotation.</title>
        <authorList>
            <consortium name="The Broad Institute Genomics Platform"/>
            <consortium name="The Broad Institute Genome Sequencing Center for Infectious Disease"/>
            <person name="Wu L."/>
            <person name="Ma J."/>
        </authorList>
    </citation>
    <scope>NUCLEOTIDE SEQUENCE [LARGE SCALE GENOMIC DNA]</scope>
    <source>
        <strain evidence="2">KCTC 52168</strain>
    </source>
</reference>
<dbReference type="RefSeq" id="WP_377303399.1">
    <property type="nucleotide sequence ID" value="NZ_CP180191.1"/>
</dbReference>
<name>A0ABV7H1Y1_9BURK</name>
<accession>A0ABV7H1Y1</accession>
<dbReference type="Pfam" id="PF20112">
    <property type="entry name" value="DUF6502"/>
    <property type="match status" value="1"/>
</dbReference>
<dbReference type="EMBL" id="JBHRTI010000004">
    <property type="protein sequence ID" value="MFC3147918.1"/>
    <property type="molecule type" value="Genomic_DNA"/>
</dbReference>
<evidence type="ECO:0000313" key="2">
    <source>
        <dbReference type="Proteomes" id="UP001595556"/>
    </source>
</evidence>
<comment type="caution">
    <text evidence="1">The sequence shown here is derived from an EMBL/GenBank/DDBJ whole genome shotgun (WGS) entry which is preliminary data.</text>
</comment>
<dbReference type="InterPro" id="IPR045445">
    <property type="entry name" value="DUF6502"/>
</dbReference>
<keyword evidence="2" id="KW-1185">Reference proteome</keyword>
<protein>
    <submittedName>
        <fullName evidence="1">DUF6502 family protein</fullName>
    </submittedName>
</protein>
<proteinExistence type="predicted"/>
<gene>
    <name evidence="1" type="ORF">ACFOEN_09710</name>
</gene>
<evidence type="ECO:0000313" key="1">
    <source>
        <dbReference type="EMBL" id="MFC3147918.1"/>
    </source>
</evidence>
<sequence length="305" mass="33587">MADPPSPEVADAHVAQAHLKAMSEVLAPLVRMMIARGVQYGPLASMLKALYVDQAVTHFGIAGEAPNDSRVSVLTGVHRAEVKRLRALPHGTEDAPAPPSIWSRVMEVWSSGHPYTDAQGVPRPLPRLASGSSEASFESLVRSIRRDVRPRTVLDEMLRVGAVTLDERDKVHLHSRTAGLHRPAADQAWMLSLHLAHHAEAFTRRVLDADEHFARVVYDSDLTAEDVGELRARVRARIDEVLNTFNAEITARRQDNLKHRPEGAVWHLSMGVFDYAEPSGPKAWLEAQAAADQTGSAPEERSENN</sequence>
<dbReference type="Proteomes" id="UP001595556">
    <property type="component" value="Unassembled WGS sequence"/>
</dbReference>